<dbReference type="PANTHER" id="PTHR33705">
    <property type="entry name" value="PHOSPHOCARRIER PROTEIN HPR"/>
    <property type="match status" value="1"/>
</dbReference>
<dbReference type="InterPro" id="IPR000032">
    <property type="entry name" value="HPr-like"/>
</dbReference>
<dbReference type="RefSeq" id="WP_035376459.1">
    <property type="nucleotide sequence ID" value="NZ_BJYF01000006.1"/>
</dbReference>
<evidence type="ECO:0000259" key="5">
    <source>
        <dbReference type="PROSITE" id="PS51350"/>
    </source>
</evidence>
<organism evidence="6 7">
    <name type="scientific">Acetobacter nitrogenifigens DSM 23921 = NBRC 105050</name>
    <dbReference type="NCBI Taxonomy" id="1120919"/>
    <lineage>
        <taxon>Bacteria</taxon>
        <taxon>Pseudomonadati</taxon>
        <taxon>Pseudomonadota</taxon>
        <taxon>Alphaproteobacteria</taxon>
        <taxon>Acetobacterales</taxon>
        <taxon>Acetobacteraceae</taxon>
        <taxon>Acetobacter</taxon>
    </lineage>
</organism>
<comment type="subcellular location">
    <subcellularLocation>
        <location evidence="1">Cytoplasm</location>
    </subcellularLocation>
</comment>
<dbReference type="Proteomes" id="UP000321635">
    <property type="component" value="Unassembled WGS sequence"/>
</dbReference>
<keyword evidence="3" id="KW-0963">Cytoplasm</keyword>
<dbReference type="GO" id="GO:0016301">
    <property type="term" value="F:kinase activity"/>
    <property type="evidence" value="ECO:0007669"/>
    <property type="project" value="UniProtKB-KW"/>
</dbReference>
<dbReference type="CDD" id="cd00367">
    <property type="entry name" value="PTS-HPr_like"/>
    <property type="match status" value="1"/>
</dbReference>
<evidence type="ECO:0000256" key="1">
    <source>
        <dbReference type="ARBA" id="ARBA00004496"/>
    </source>
</evidence>
<evidence type="ECO:0000313" key="7">
    <source>
        <dbReference type="Proteomes" id="UP000321635"/>
    </source>
</evidence>
<dbReference type="PROSITE" id="PS51350">
    <property type="entry name" value="PTS_HPR_DOM"/>
    <property type="match status" value="1"/>
</dbReference>
<evidence type="ECO:0000256" key="3">
    <source>
        <dbReference type="ARBA" id="ARBA00022490"/>
    </source>
</evidence>
<keyword evidence="6" id="KW-0808">Transferase</keyword>
<dbReference type="InterPro" id="IPR050399">
    <property type="entry name" value="HPr"/>
</dbReference>
<dbReference type="Pfam" id="PF00381">
    <property type="entry name" value="PTS-HPr"/>
    <property type="match status" value="1"/>
</dbReference>
<name>A0A511X926_9PROT</name>
<feature type="domain" description="HPr" evidence="5">
    <location>
        <begin position="9"/>
        <end position="96"/>
    </location>
</feature>
<dbReference type="GO" id="GO:0005737">
    <property type="term" value="C:cytoplasm"/>
    <property type="evidence" value="ECO:0007669"/>
    <property type="project" value="UniProtKB-SubCell"/>
</dbReference>
<dbReference type="PANTHER" id="PTHR33705:SF2">
    <property type="entry name" value="PHOSPHOCARRIER PROTEIN NPR"/>
    <property type="match status" value="1"/>
</dbReference>
<dbReference type="PRINTS" id="PR00107">
    <property type="entry name" value="PHOSPHOCPHPR"/>
</dbReference>
<dbReference type="SUPFAM" id="SSF55594">
    <property type="entry name" value="HPr-like"/>
    <property type="match status" value="1"/>
</dbReference>
<comment type="caution">
    <text evidence="6">The sequence shown here is derived from an EMBL/GenBank/DDBJ whole genome shotgun (WGS) entry which is preliminary data.</text>
</comment>
<sequence>MMPDGAVGEVTRSVAVVNAKGLHARASARFVALAETFDAQVTVDYGEESVPGQSIMGLMMLGAGKGAEIQLRATGPDASAALDTLVALIASGFGEDD</sequence>
<dbReference type="GO" id="GO:0009401">
    <property type="term" value="P:phosphoenolpyruvate-dependent sugar phosphotransferase system"/>
    <property type="evidence" value="ECO:0007669"/>
    <property type="project" value="UniProtKB-KW"/>
</dbReference>
<evidence type="ECO:0000256" key="2">
    <source>
        <dbReference type="ARBA" id="ARBA00010736"/>
    </source>
</evidence>
<protein>
    <submittedName>
        <fullName evidence="6">HPr kinase</fullName>
    </submittedName>
</protein>
<dbReference type="PROSITE" id="PS00369">
    <property type="entry name" value="PTS_HPR_HIS"/>
    <property type="match status" value="1"/>
</dbReference>
<dbReference type="STRING" id="1120919.GCA_000429165_01952"/>
<dbReference type="InterPro" id="IPR035895">
    <property type="entry name" value="HPr-like_sf"/>
</dbReference>
<dbReference type="InterPro" id="IPR001020">
    <property type="entry name" value="PTS_HPr_His_P_site"/>
</dbReference>
<evidence type="ECO:0000256" key="4">
    <source>
        <dbReference type="ARBA" id="ARBA00022683"/>
    </source>
</evidence>
<gene>
    <name evidence="6" type="ORF">ANI02nite_13160</name>
</gene>
<keyword evidence="6" id="KW-0418">Kinase</keyword>
<reference evidence="6 7" key="1">
    <citation type="submission" date="2019-07" db="EMBL/GenBank/DDBJ databases">
        <title>Whole genome shotgun sequence of Acetobacter nitrogenifigens NBRC 105050.</title>
        <authorList>
            <person name="Hosoyama A."/>
            <person name="Uohara A."/>
            <person name="Ohji S."/>
            <person name="Ichikawa N."/>
        </authorList>
    </citation>
    <scope>NUCLEOTIDE SEQUENCE [LARGE SCALE GENOMIC DNA]</scope>
    <source>
        <strain evidence="6 7">NBRC 105050</strain>
    </source>
</reference>
<proteinExistence type="inferred from homology"/>
<dbReference type="AlphaFoldDB" id="A0A511X926"/>
<accession>A0A511X926</accession>
<dbReference type="EMBL" id="BJYF01000006">
    <property type="protein sequence ID" value="GEN59432.1"/>
    <property type="molecule type" value="Genomic_DNA"/>
</dbReference>
<keyword evidence="4" id="KW-0598">Phosphotransferase system</keyword>
<keyword evidence="7" id="KW-1185">Reference proteome</keyword>
<comment type="similarity">
    <text evidence="2">Belongs to the HPr family.</text>
</comment>
<dbReference type="Gene3D" id="3.30.1340.10">
    <property type="entry name" value="HPr-like"/>
    <property type="match status" value="1"/>
</dbReference>
<evidence type="ECO:0000313" key="6">
    <source>
        <dbReference type="EMBL" id="GEN59432.1"/>
    </source>
</evidence>
<dbReference type="NCBIfam" id="TIGR01003">
    <property type="entry name" value="PTS_HPr_family"/>
    <property type="match status" value="1"/>
</dbReference>